<evidence type="ECO:0000313" key="3">
    <source>
        <dbReference type="EMBL" id="ANI91018.1"/>
    </source>
</evidence>
<protein>
    <recommendedName>
        <fullName evidence="2">DUF5926 domain-containing protein</fullName>
    </recommendedName>
</protein>
<feature type="region of interest" description="Disordered" evidence="1">
    <location>
        <begin position="1"/>
        <end position="27"/>
    </location>
</feature>
<dbReference type="AlphaFoldDB" id="A0A173LHK5"/>
<dbReference type="OrthoDB" id="5512013at2"/>
<dbReference type="KEGG" id="dtm:BJL86_0207"/>
<sequence length="303" mass="32470">MAKKSRRNFEAKTDSNRQAKLAARAAEREELAGNPRPFAGVVGECDIVAMQQFVPSATAKVELAGVDHPVYLSTVLPGAIAALTRAIPSGTESFVGLQTAAYGLAPERDLAASLAWVAKSEAGDTLQAAEPSDEDPELAELLGGNESLEVTVHDNFAWWAAEGAEVHPQIAQAIQHANSAMMPSARIDTPGADAAWWVDAGERAHIRWVRPEDEDALFDAMARLHNRGELTLGDGSSFAGSFRTTGLLVPVFDLDNTKPSDHWTDGLATLDTKFTEALAETGELSSDERASRNGLRARQVTLR</sequence>
<proteinExistence type="predicted"/>
<evidence type="ECO:0000313" key="4">
    <source>
        <dbReference type="Proteomes" id="UP000186104"/>
    </source>
</evidence>
<dbReference type="Pfam" id="PF19348">
    <property type="entry name" value="DUF5926"/>
    <property type="match status" value="1"/>
</dbReference>
<dbReference type="EMBL" id="CP015961">
    <property type="protein sequence ID" value="ANI91018.1"/>
    <property type="molecule type" value="Genomic_DNA"/>
</dbReference>
<feature type="domain" description="DUF5926" evidence="2">
    <location>
        <begin position="37"/>
        <end position="303"/>
    </location>
</feature>
<name>A0A173LHK5_9ACTN</name>
<dbReference type="STRING" id="499555.BJL86_0207"/>
<accession>A0A173LHK5</accession>
<dbReference type="InterPro" id="IPR045970">
    <property type="entry name" value="DUF5926"/>
</dbReference>
<feature type="region of interest" description="Disordered" evidence="1">
    <location>
        <begin position="281"/>
        <end position="303"/>
    </location>
</feature>
<keyword evidence="4" id="KW-1185">Reference proteome</keyword>
<evidence type="ECO:0000259" key="2">
    <source>
        <dbReference type="Pfam" id="PF19348"/>
    </source>
</evidence>
<gene>
    <name evidence="3" type="ORF">BJL86_0207</name>
</gene>
<organism evidence="3 4">
    <name type="scientific">Dietzia timorensis</name>
    <dbReference type="NCBI Taxonomy" id="499555"/>
    <lineage>
        <taxon>Bacteria</taxon>
        <taxon>Bacillati</taxon>
        <taxon>Actinomycetota</taxon>
        <taxon>Actinomycetes</taxon>
        <taxon>Mycobacteriales</taxon>
        <taxon>Dietziaceae</taxon>
        <taxon>Dietzia</taxon>
    </lineage>
</organism>
<feature type="compositionally biased region" description="Basic and acidic residues" evidence="1">
    <location>
        <begin position="7"/>
        <end position="17"/>
    </location>
</feature>
<dbReference type="RefSeq" id="WP_067475403.1">
    <property type="nucleotide sequence ID" value="NZ_CP015961.1"/>
</dbReference>
<reference evidence="3 4" key="1">
    <citation type="submission" date="2016-06" db="EMBL/GenBank/DDBJ databases">
        <title>Complete genome sequence of a saline-alkali tolerant type strain Dietzia timorensis ID05-A0528T.</title>
        <authorList>
            <person name="Wu X."/>
        </authorList>
    </citation>
    <scope>NUCLEOTIDE SEQUENCE [LARGE SCALE GENOMIC DNA]</scope>
    <source>
        <strain evidence="3 4">ID05-A0528</strain>
    </source>
</reference>
<evidence type="ECO:0000256" key="1">
    <source>
        <dbReference type="SAM" id="MobiDB-lite"/>
    </source>
</evidence>
<dbReference type="Proteomes" id="UP000186104">
    <property type="component" value="Chromosome"/>
</dbReference>